<evidence type="ECO:0000256" key="1">
    <source>
        <dbReference type="SAM" id="MobiDB-lite"/>
    </source>
</evidence>
<dbReference type="AlphaFoldDB" id="B3PDD2"/>
<protein>
    <submittedName>
        <fullName evidence="2">Uncharacterized protein</fullName>
    </submittedName>
</protein>
<reference evidence="2 3" key="1">
    <citation type="journal article" date="2008" name="J. Bacteriol.">
        <title>Insights into plant cell wall degradation from the genome sequence of the soil bacterium Cellvibrio japonicus.</title>
        <authorList>
            <person name="Deboy R.T."/>
            <person name="Mongodin E.F."/>
            <person name="Fouts D.E."/>
            <person name="Tailford L.E."/>
            <person name="Khouri H."/>
            <person name="Emerson J.B."/>
            <person name="Mohamoud Y."/>
            <person name="Watkins K."/>
            <person name="Henrissat B."/>
            <person name="Gilbert H.J."/>
            <person name="Nelson K.E."/>
        </authorList>
    </citation>
    <scope>NUCLEOTIDE SEQUENCE [LARGE SCALE GENOMIC DNA]</scope>
    <source>
        <strain evidence="2 3">Ueda107</strain>
    </source>
</reference>
<sequence length="31" mass="3558">MRSAVTAQQRRHKTKNSPAESFLHTTINSFI</sequence>
<gene>
    <name evidence="2" type="ordered locus">CJA_3091</name>
</gene>
<name>B3PDD2_CELJU</name>
<evidence type="ECO:0000313" key="3">
    <source>
        <dbReference type="Proteomes" id="UP000001036"/>
    </source>
</evidence>
<evidence type="ECO:0000313" key="2">
    <source>
        <dbReference type="EMBL" id="ACE82855.1"/>
    </source>
</evidence>
<dbReference type="Proteomes" id="UP000001036">
    <property type="component" value="Chromosome"/>
</dbReference>
<dbReference type="HOGENOM" id="CLU_3395736_0_0_6"/>
<accession>B3PDD2</accession>
<organism evidence="2 3">
    <name type="scientific">Cellvibrio japonicus (strain Ueda107)</name>
    <name type="common">Pseudomonas fluorescens subsp. cellulosa</name>
    <dbReference type="NCBI Taxonomy" id="498211"/>
    <lineage>
        <taxon>Bacteria</taxon>
        <taxon>Pseudomonadati</taxon>
        <taxon>Pseudomonadota</taxon>
        <taxon>Gammaproteobacteria</taxon>
        <taxon>Cellvibrionales</taxon>
        <taxon>Cellvibrionaceae</taxon>
        <taxon>Cellvibrio</taxon>
    </lineage>
</organism>
<dbReference type="EMBL" id="CP000934">
    <property type="protein sequence ID" value="ACE82855.1"/>
    <property type="molecule type" value="Genomic_DNA"/>
</dbReference>
<feature type="region of interest" description="Disordered" evidence="1">
    <location>
        <begin position="1"/>
        <end position="21"/>
    </location>
</feature>
<dbReference type="KEGG" id="cja:CJA_3091"/>
<keyword evidence="3" id="KW-1185">Reference proteome</keyword>
<proteinExistence type="predicted"/>